<dbReference type="OrthoDB" id="9797743at2"/>
<dbReference type="NCBIfam" id="TIGR01509">
    <property type="entry name" value="HAD-SF-IA-v3"/>
    <property type="match status" value="1"/>
</dbReference>
<evidence type="ECO:0000256" key="1">
    <source>
        <dbReference type="ARBA" id="ARBA00001946"/>
    </source>
</evidence>
<dbReference type="InterPro" id="IPR023214">
    <property type="entry name" value="HAD_sf"/>
</dbReference>
<dbReference type="Proteomes" id="UP000198307">
    <property type="component" value="Unassembled WGS sequence"/>
</dbReference>
<evidence type="ECO:0000256" key="2">
    <source>
        <dbReference type="ARBA" id="ARBA00006171"/>
    </source>
</evidence>
<dbReference type="EMBL" id="FZQB01000020">
    <property type="protein sequence ID" value="SNT76448.1"/>
    <property type="molecule type" value="Genomic_DNA"/>
</dbReference>
<protein>
    <submittedName>
        <fullName evidence="5">Haloacid dehalogenase superfamily, subfamily IA, variant 3 with third motif having DD or ED</fullName>
    </submittedName>
</protein>
<dbReference type="GO" id="GO:0046872">
    <property type="term" value="F:metal ion binding"/>
    <property type="evidence" value="ECO:0007669"/>
    <property type="project" value="UniProtKB-KW"/>
</dbReference>
<dbReference type="Gene3D" id="3.40.50.1000">
    <property type="entry name" value="HAD superfamily/HAD-like"/>
    <property type="match status" value="1"/>
</dbReference>
<keyword evidence="3" id="KW-0479">Metal-binding</keyword>
<comment type="cofactor">
    <cofactor evidence="1">
        <name>Mg(2+)</name>
        <dbReference type="ChEBI" id="CHEBI:18420"/>
    </cofactor>
</comment>
<gene>
    <name evidence="5" type="ORF">SAMN05444959_12015</name>
</gene>
<evidence type="ECO:0000313" key="5">
    <source>
        <dbReference type="EMBL" id="SNT76448.1"/>
    </source>
</evidence>
<dbReference type="InterPro" id="IPR051600">
    <property type="entry name" value="Beta-PGM-like"/>
</dbReference>
<keyword evidence="4" id="KW-0460">Magnesium</keyword>
<evidence type="ECO:0000313" key="6">
    <source>
        <dbReference type="Proteomes" id="UP000198307"/>
    </source>
</evidence>
<dbReference type="RefSeq" id="WP_089345762.1">
    <property type="nucleotide sequence ID" value="NZ_CP067129.1"/>
</dbReference>
<dbReference type="SUPFAM" id="SSF56784">
    <property type="entry name" value="HAD-like"/>
    <property type="match status" value="1"/>
</dbReference>
<keyword evidence="6" id="KW-1185">Reference proteome</keyword>
<dbReference type="InterPro" id="IPR023198">
    <property type="entry name" value="PGP-like_dom2"/>
</dbReference>
<evidence type="ECO:0000256" key="3">
    <source>
        <dbReference type="ARBA" id="ARBA00022723"/>
    </source>
</evidence>
<dbReference type="InterPro" id="IPR006439">
    <property type="entry name" value="HAD-SF_hydro_IA"/>
</dbReference>
<organism evidence="5 6">
    <name type="scientific">Paracoccus seriniphilus</name>
    <dbReference type="NCBI Taxonomy" id="184748"/>
    <lineage>
        <taxon>Bacteria</taxon>
        <taxon>Pseudomonadati</taxon>
        <taxon>Pseudomonadota</taxon>
        <taxon>Alphaproteobacteria</taxon>
        <taxon>Rhodobacterales</taxon>
        <taxon>Paracoccaceae</taxon>
        <taxon>Paracoccus</taxon>
    </lineage>
</organism>
<comment type="similarity">
    <text evidence="2">Belongs to the HAD-like hydrolase superfamily. CbbY/CbbZ/Gph/YieH family.</text>
</comment>
<accession>A0A239Q2B1</accession>
<dbReference type="Gene3D" id="1.10.150.240">
    <property type="entry name" value="Putative phosphatase, domain 2"/>
    <property type="match status" value="1"/>
</dbReference>
<evidence type="ECO:0000256" key="4">
    <source>
        <dbReference type="ARBA" id="ARBA00022842"/>
    </source>
</evidence>
<dbReference type="SFLD" id="SFLDG01129">
    <property type="entry name" value="C1.5:_HAD__Beta-PGM__Phosphata"/>
    <property type="match status" value="1"/>
</dbReference>
<proteinExistence type="inferred from homology"/>
<reference evidence="5 6" key="1">
    <citation type="submission" date="2017-07" db="EMBL/GenBank/DDBJ databases">
        <authorList>
            <person name="Sun Z.S."/>
            <person name="Albrecht U."/>
            <person name="Echele G."/>
            <person name="Lee C.C."/>
        </authorList>
    </citation>
    <scope>NUCLEOTIDE SEQUENCE [LARGE SCALE GENOMIC DNA]</scope>
    <source>
        <strain evidence="5 6">DSM 14827</strain>
    </source>
</reference>
<dbReference type="GO" id="GO:0003824">
    <property type="term" value="F:catalytic activity"/>
    <property type="evidence" value="ECO:0007669"/>
    <property type="project" value="UniProtKB-ARBA"/>
</dbReference>
<dbReference type="PANTHER" id="PTHR46193:SF10">
    <property type="entry name" value="6-PHOSPHOGLUCONATE PHOSPHATASE"/>
    <property type="match status" value="1"/>
</dbReference>
<dbReference type="SFLD" id="SFLDS00003">
    <property type="entry name" value="Haloacid_Dehalogenase"/>
    <property type="match status" value="1"/>
</dbReference>
<dbReference type="CDD" id="cd07526">
    <property type="entry name" value="HAD_BPGM_like"/>
    <property type="match status" value="1"/>
</dbReference>
<sequence>MRPELVIFDCDGVIADSEVLSALVLIEQLAEIGIPVTFADVRRDFLGRSFPTVAQTIRDRFGTPLPDDFEARYRATLLARFEKDLVPTPGLRDLLDRIDLPICVATSSSPPRVRRTLEILGLSECFGPHVFTASQVARGKPAPDLFLFAAHQMNSNPARTVVIEDSPPGIDAGLAAGMIVLHYTGGTHLKDVPHQRSDVPAFDNWNEFEHLLGGIQQKAAHS</sequence>
<name>A0A239Q2B1_9RHOB</name>
<dbReference type="Pfam" id="PF00702">
    <property type="entry name" value="Hydrolase"/>
    <property type="match status" value="1"/>
</dbReference>
<dbReference type="PANTHER" id="PTHR46193">
    <property type="entry name" value="6-PHOSPHOGLUCONATE PHOSPHATASE"/>
    <property type="match status" value="1"/>
</dbReference>
<dbReference type="AlphaFoldDB" id="A0A239Q2B1"/>
<dbReference type="InterPro" id="IPR036412">
    <property type="entry name" value="HAD-like_sf"/>
</dbReference>